<gene>
    <name evidence="1" type="ORF">SAMN04489759_10350</name>
</gene>
<dbReference type="EMBL" id="FNBP01000003">
    <property type="protein sequence ID" value="SDF74618.1"/>
    <property type="molecule type" value="Genomic_DNA"/>
</dbReference>
<evidence type="ECO:0000313" key="1">
    <source>
        <dbReference type="EMBL" id="SDF74618.1"/>
    </source>
</evidence>
<protein>
    <submittedName>
        <fullName evidence="1">Uncharacterized protein</fullName>
    </submittedName>
</protein>
<proteinExistence type="predicted"/>
<evidence type="ECO:0000313" key="2">
    <source>
        <dbReference type="Proteomes" id="UP000199399"/>
    </source>
</evidence>
<keyword evidence="2" id="KW-1185">Reference proteome</keyword>
<dbReference type="Proteomes" id="UP000199399">
    <property type="component" value="Unassembled WGS sequence"/>
</dbReference>
<sequence>MSYNPINAGVKAEEGGSYLTRCVKKMRRE</sequence>
<accession>A0A1G7NKP0</accession>
<name>A0A1G7NKP0_9RHOB</name>
<reference evidence="2" key="1">
    <citation type="submission" date="2016-10" db="EMBL/GenBank/DDBJ databases">
        <authorList>
            <person name="Varghese N."/>
            <person name="Submissions S."/>
        </authorList>
    </citation>
    <scope>NUCLEOTIDE SEQUENCE [LARGE SCALE GENOMIC DNA]</scope>
    <source>
        <strain evidence="2">DSM 16477</strain>
    </source>
</reference>
<dbReference type="AlphaFoldDB" id="A0A1G7NKP0"/>
<organism evidence="1 2">
    <name type="scientific">Sulfitobacter delicatus</name>
    <dbReference type="NCBI Taxonomy" id="218672"/>
    <lineage>
        <taxon>Bacteria</taxon>
        <taxon>Pseudomonadati</taxon>
        <taxon>Pseudomonadota</taxon>
        <taxon>Alphaproteobacteria</taxon>
        <taxon>Rhodobacterales</taxon>
        <taxon>Roseobacteraceae</taxon>
        <taxon>Sulfitobacter</taxon>
    </lineage>
</organism>